<dbReference type="STRING" id="1117707.VQ7734_02379"/>
<reference evidence="2" key="1">
    <citation type="submission" date="2016-12" db="EMBL/GenBank/DDBJ databases">
        <authorList>
            <person name="Rodrigo-Torres L."/>
            <person name="Arahal R.D."/>
            <person name="Lucena T."/>
        </authorList>
    </citation>
    <scope>NUCLEOTIDE SEQUENCE [LARGE SCALE GENOMIC DNA]</scope>
</reference>
<dbReference type="EMBL" id="FRFG01000026">
    <property type="protein sequence ID" value="SHO56610.1"/>
    <property type="molecule type" value="Genomic_DNA"/>
</dbReference>
<dbReference type="Proteomes" id="UP000184600">
    <property type="component" value="Unassembled WGS sequence"/>
</dbReference>
<gene>
    <name evidence="1" type="ORF">VQ7734_02379</name>
</gene>
<evidence type="ECO:0000313" key="1">
    <source>
        <dbReference type="EMBL" id="SHO56610.1"/>
    </source>
</evidence>
<evidence type="ECO:0000313" key="2">
    <source>
        <dbReference type="Proteomes" id="UP000184600"/>
    </source>
</evidence>
<sequence length="56" mass="6782">MKLFQNHDLKYTTTIPKLNTQLRQYHSELPLFNRVLPTLDTPRTIHRSQIAPKRYF</sequence>
<dbReference type="AlphaFoldDB" id="A0A1M7YVA3"/>
<organism evidence="1 2">
    <name type="scientific">Vibrio quintilis</name>
    <dbReference type="NCBI Taxonomy" id="1117707"/>
    <lineage>
        <taxon>Bacteria</taxon>
        <taxon>Pseudomonadati</taxon>
        <taxon>Pseudomonadota</taxon>
        <taxon>Gammaproteobacteria</taxon>
        <taxon>Vibrionales</taxon>
        <taxon>Vibrionaceae</taxon>
        <taxon>Vibrio</taxon>
    </lineage>
</organism>
<accession>A0A1M7YVA3</accession>
<protein>
    <submittedName>
        <fullName evidence="1">Uncharacterized protein</fullName>
    </submittedName>
</protein>
<proteinExistence type="predicted"/>
<name>A0A1M7YVA3_9VIBR</name>
<keyword evidence="2" id="KW-1185">Reference proteome</keyword>